<comment type="caution">
    <text evidence="1">The sequence shown here is derived from an EMBL/GenBank/DDBJ whole genome shotgun (WGS) entry which is preliminary data.</text>
</comment>
<dbReference type="Proteomes" id="UP000029995">
    <property type="component" value="Unassembled WGS sequence"/>
</dbReference>
<gene>
    <name evidence="1" type="ORF">P409_31515</name>
</gene>
<protein>
    <submittedName>
        <fullName evidence="1">Uncharacterized protein</fullName>
    </submittedName>
</protein>
<accession>A0A0A0D0T7</accession>
<dbReference type="EMBL" id="JANX01000728">
    <property type="protein sequence ID" value="KGM30697.1"/>
    <property type="molecule type" value="Genomic_DNA"/>
</dbReference>
<evidence type="ECO:0000313" key="2">
    <source>
        <dbReference type="Proteomes" id="UP000029995"/>
    </source>
</evidence>
<sequence>MTRLHSIDTVPYLVHTGYELPLLLDGRKKLARMTLEYPPMTFEGEHRFDHWVAQGVLHREEVIEPFPRPVGEFLGIRTVYYTAKGEEWRIPAMKLIMTASASSGGWNEVFERLEGMIFGYEDWQNDWWIDVRFRRSGSS</sequence>
<organism evidence="1 2">
    <name type="scientific">Inquilinus limosus MP06</name>
    <dbReference type="NCBI Taxonomy" id="1398085"/>
    <lineage>
        <taxon>Bacteria</taxon>
        <taxon>Pseudomonadati</taxon>
        <taxon>Pseudomonadota</taxon>
        <taxon>Alphaproteobacteria</taxon>
        <taxon>Rhodospirillales</taxon>
        <taxon>Rhodospirillaceae</taxon>
        <taxon>Inquilinus</taxon>
    </lineage>
</organism>
<reference evidence="1 2" key="1">
    <citation type="submission" date="2014-01" db="EMBL/GenBank/DDBJ databases">
        <title>Genome sequence determination for a cystic fibrosis isolate, Inquilinus limosus.</title>
        <authorList>
            <person name="Pino M."/>
            <person name="Di Conza J."/>
            <person name="Gutkind G."/>
        </authorList>
    </citation>
    <scope>NUCLEOTIDE SEQUENCE [LARGE SCALE GENOMIC DNA]</scope>
    <source>
        <strain evidence="1 2">MP06</strain>
    </source>
</reference>
<proteinExistence type="predicted"/>
<evidence type="ECO:0000313" key="1">
    <source>
        <dbReference type="EMBL" id="KGM30697.1"/>
    </source>
</evidence>
<dbReference type="AlphaFoldDB" id="A0A0A0D0T7"/>
<name>A0A0A0D0T7_9PROT</name>